<dbReference type="RefSeq" id="WP_098226737.1">
    <property type="nucleotide sequence ID" value="NZ_NUBY01000073.1"/>
</dbReference>
<gene>
    <name evidence="1" type="ORF">CN585_16520</name>
</gene>
<dbReference type="AlphaFoldDB" id="A0A2A8HDH5"/>
<comment type="caution">
    <text evidence="1">The sequence shown here is derived from an EMBL/GenBank/DDBJ whole genome shotgun (WGS) entry which is preliminary data.</text>
</comment>
<dbReference type="EMBL" id="NUBY01000073">
    <property type="protein sequence ID" value="PEQ04968.1"/>
    <property type="molecule type" value="Genomic_DNA"/>
</dbReference>
<protein>
    <submittedName>
        <fullName evidence="1">Uncharacterized protein</fullName>
    </submittedName>
</protein>
<accession>A0A2A8HDH5</accession>
<evidence type="ECO:0000313" key="1">
    <source>
        <dbReference type="EMBL" id="PEQ04968.1"/>
    </source>
</evidence>
<proteinExistence type="predicted"/>
<evidence type="ECO:0000313" key="2">
    <source>
        <dbReference type="Proteomes" id="UP000220841"/>
    </source>
</evidence>
<sequence>MKERLQVYYDPEVDVQVNELINTFEQTGKGKRGYTTDKIKECLKVYQVLAERCGTSEPMDVLLHYIDGSESRRLPREENRGLHKVNDATVEKETAEKEKVSEEVDNGVADLLGDGGEFEFGNNI</sequence>
<reference evidence="1 2" key="1">
    <citation type="submission" date="2017-09" db="EMBL/GenBank/DDBJ databases">
        <title>Large-scale bioinformatics analysis of Bacillus genomes uncovers conserved roles of natural products in bacterial physiology.</title>
        <authorList>
            <consortium name="Agbiome Team Llc"/>
            <person name="Bleich R.M."/>
            <person name="Grubbs K.J."/>
            <person name="Santa Maria K.C."/>
            <person name="Allen S.E."/>
            <person name="Farag S."/>
            <person name="Shank E.A."/>
            <person name="Bowers A."/>
        </authorList>
    </citation>
    <scope>NUCLEOTIDE SEQUENCE [LARGE SCALE GENOMIC DNA]</scope>
    <source>
        <strain evidence="1 2">AFS021349</strain>
    </source>
</reference>
<dbReference type="Proteomes" id="UP000220841">
    <property type="component" value="Unassembled WGS sequence"/>
</dbReference>
<organism evidence="1 2">
    <name type="scientific">Bacillus toyonensis</name>
    <dbReference type="NCBI Taxonomy" id="155322"/>
    <lineage>
        <taxon>Bacteria</taxon>
        <taxon>Bacillati</taxon>
        <taxon>Bacillota</taxon>
        <taxon>Bacilli</taxon>
        <taxon>Bacillales</taxon>
        <taxon>Bacillaceae</taxon>
        <taxon>Bacillus</taxon>
        <taxon>Bacillus cereus group</taxon>
    </lineage>
</organism>
<name>A0A2A8HDH5_9BACI</name>